<organism evidence="2 3">
    <name type="scientific">Rhizoctonia solani</name>
    <dbReference type="NCBI Taxonomy" id="456999"/>
    <lineage>
        <taxon>Eukaryota</taxon>
        <taxon>Fungi</taxon>
        <taxon>Dikarya</taxon>
        <taxon>Basidiomycota</taxon>
        <taxon>Agaricomycotina</taxon>
        <taxon>Agaricomycetes</taxon>
        <taxon>Cantharellales</taxon>
        <taxon>Ceratobasidiaceae</taxon>
        <taxon>Rhizoctonia</taxon>
    </lineage>
</organism>
<proteinExistence type="predicted"/>
<feature type="transmembrane region" description="Helical" evidence="1">
    <location>
        <begin position="112"/>
        <end position="134"/>
    </location>
</feature>
<feature type="transmembrane region" description="Helical" evidence="1">
    <location>
        <begin position="31"/>
        <end position="51"/>
    </location>
</feature>
<dbReference type="EMBL" id="CAJMWZ010000177">
    <property type="protein sequence ID" value="CAE6412562.1"/>
    <property type="molecule type" value="Genomic_DNA"/>
</dbReference>
<reference evidence="2" key="1">
    <citation type="submission" date="2021-01" db="EMBL/GenBank/DDBJ databases">
        <authorList>
            <person name="Kaushik A."/>
        </authorList>
    </citation>
    <scope>NUCLEOTIDE SEQUENCE</scope>
    <source>
        <strain evidence="2">Type strain: AG8-Rh-89/</strain>
    </source>
</reference>
<gene>
    <name evidence="2" type="ORF">RDB_LOCUS2492</name>
</gene>
<keyword evidence="1" id="KW-0812">Transmembrane</keyword>
<evidence type="ECO:0000313" key="2">
    <source>
        <dbReference type="EMBL" id="CAE6412562.1"/>
    </source>
</evidence>
<dbReference type="AlphaFoldDB" id="A0A8H2X3C5"/>
<keyword evidence="1" id="KW-1133">Transmembrane helix</keyword>
<comment type="caution">
    <text evidence="2">The sequence shown here is derived from an EMBL/GenBank/DDBJ whole genome shotgun (WGS) entry which is preliminary data.</text>
</comment>
<evidence type="ECO:0000256" key="1">
    <source>
        <dbReference type="SAM" id="Phobius"/>
    </source>
</evidence>
<keyword evidence="1" id="KW-0472">Membrane</keyword>
<protein>
    <submittedName>
        <fullName evidence="2">Uncharacterized protein</fullName>
    </submittedName>
</protein>
<name>A0A8H2X3C5_9AGAM</name>
<evidence type="ECO:0000313" key="3">
    <source>
        <dbReference type="Proteomes" id="UP000663850"/>
    </source>
</evidence>
<accession>A0A8H2X3C5</accession>
<dbReference type="Proteomes" id="UP000663850">
    <property type="component" value="Unassembled WGS sequence"/>
</dbReference>
<sequence>MANYSPWNDPTSDLVYFEYASTTLQICKKAALLYGFGTVIQFSVISSVFLVRCWALYGQQRLLWGLLFALACSVVYSTVITALTLNKAIYLVNPLKYPVPSLSPGCPILLPWGTWLIYLAPVIYELLVFILTAWKMWKMNKENKTTPLAQRLARK</sequence>
<feature type="transmembrane region" description="Helical" evidence="1">
    <location>
        <begin position="63"/>
        <end position="92"/>
    </location>
</feature>